<dbReference type="Pfam" id="PF19303">
    <property type="entry name" value="Anticodon_3"/>
    <property type="match status" value="1"/>
</dbReference>
<evidence type="ECO:0000313" key="7">
    <source>
        <dbReference type="Proteomes" id="UP000315403"/>
    </source>
</evidence>
<feature type="domain" description="Methionyl-tRNA synthetase anticodon-binding" evidence="5">
    <location>
        <begin position="4"/>
        <end position="117"/>
    </location>
</feature>
<dbReference type="InterPro" id="IPR041872">
    <property type="entry name" value="Anticodon_Met"/>
</dbReference>
<evidence type="ECO:0000256" key="2">
    <source>
        <dbReference type="ARBA" id="ARBA00022741"/>
    </source>
</evidence>
<dbReference type="AlphaFoldDB" id="A0A543Q4T1"/>
<dbReference type="EMBL" id="SZUV01000001">
    <property type="protein sequence ID" value="TQN51337.1"/>
    <property type="molecule type" value="Genomic_DNA"/>
</dbReference>
<comment type="caution">
    <text evidence="6">The sequence shown here is derived from an EMBL/GenBank/DDBJ whole genome shotgun (WGS) entry which is preliminary data.</text>
</comment>
<evidence type="ECO:0000256" key="1">
    <source>
        <dbReference type="ARBA" id="ARBA00022598"/>
    </source>
</evidence>
<organism evidence="6 7">
    <name type="scientific">Acidithiobacillus thiooxidans ATCC 19377</name>
    <dbReference type="NCBI Taxonomy" id="637390"/>
    <lineage>
        <taxon>Bacteria</taxon>
        <taxon>Pseudomonadati</taxon>
        <taxon>Pseudomonadota</taxon>
        <taxon>Acidithiobacillia</taxon>
        <taxon>Acidithiobacillales</taxon>
        <taxon>Acidithiobacillaceae</taxon>
        <taxon>Acidithiobacillus</taxon>
    </lineage>
</organism>
<reference evidence="6 7" key="1">
    <citation type="submission" date="2019-03" db="EMBL/GenBank/DDBJ databases">
        <title>New insights into Acidothiobacillus thiooxidans sulfur metabolism through coupled gene expression, solution geochemistry, microscopy and spectroscopy analyses.</title>
        <authorList>
            <person name="Camacho D."/>
            <person name="Frazao R."/>
            <person name="Fouillen A."/>
            <person name="Nanci A."/>
            <person name="Lang B.F."/>
            <person name="Apte S.C."/>
            <person name="Baron C."/>
            <person name="Warren L.A."/>
        </authorList>
    </citation>
    <scope>NUCLEOTIDE SEQUENCE [LARGE SCALE GENOMIC DNA]</scope>
    <source>
        <strain evidence="6 7">ATCC 19377</strain>
    </source>
</reference>
<keyword evidence="4" id="KW-0030">Aminoacyl-tRNA synthetase</keyword>
<evidence type="ECO:0000256" key="4">
    <source>
        <dbReference type="ARBA" id="ARBA00023146"/>
    </source>
</evidence>
<dbReference type="GO" id="GO:0004825">
    <property type="term" value="F:methionine-tRNA ligase activity"/>
    <property type="evidence" value="ECO:0007669"/>
    <property type="project" value="UniProtKB-EC"/>
</dbReference>
<gene>
    <name evidence="6" type="primary">metG_1</name>
    <name evidence="6" type="ORF">DLNHIDIE_01209</name>
</gene>
<keyword evidence="3" id="KW-0067">ATP-binding</keyword>
<dbReference type="GO" id="GO:0005524">
    <property type="term" value="F:ATP binding"/>
    <property type="evidence" value="ECO:0007669"/>
    <property type="project" value="UniProtKB-KW"/>
</dbReference>
<dbReference type="InterPro" id="IPR009080">
    <property type="entry name" value="tRNAsynth_Ia_anticodon-bd"/>
</dbReference>
<sequence>MIGELDQLMVDIQINRYLEYLWRILSMGNKAIDTAKPWVRMKEGKEAEVQALLCFIANLLAKVALLLHPIMPEITLKMGRSLKITLDAASFKTYVTEGQLLADFTIERVSLLFPKIEAPLIAEASGGLSIAAP</sequence>
<keyword evidence="2" id="KW-0547">Nucleotide-binding</keyword>
<evidence type="ECO:0000313" key="6">
    <source>
        <dbReference type="EMBL" id="TQN51337.1"/>
    </source>
</evidence>
<proteinExistence type="predicted"/>
<dbReference type="SUPFAM" id="SSF47323">
    <property type="entry name" value="Anticodon-binding domain of a subclass of class I aminoacyl-tRNA synthetases"/>
    <property type="match status" value="1"/>
</dbReference>
<dbReference type="GO" id="GO:0006418">
    <property type="term" value="P:tRNA aminoacylation for protein translation"/>
    <property type="evidence" value="ECO:0007669"/>
    <property type="project" value="InterPro"/>
</dbReference>
<evidence type="ECO:0000256" key="3">
    <source>
        <dbReference type="ARBA" id="ARBA00022840"/>
    </source>
</evidence>
<name>A0A543Q4T1_ACITH</name>
<accession>A0A543Q4T1</accession>
<dbReference type="Gene3D" id="1.10.730.10">
    <property type="entry name" value="Isoleucyl-tRNA Synthetase, Domain 1"/>
    <property type="match status" value="1"/>
</dbReference>
<evidence type="ECO:0000259" key="5">
    <source>
        <dbReference type="Pfam" id="PF19303"/>
    </source>
</evidence>
<dbReference type="EC" id="6.1.1.10" evidence="6"/>
<dbReference type="Proteomes" id="UP000315403">
    <property type="component" value="Unassembled WGS sequence"/>
</dbReference>
<keyword evidence="1 6" id="KW-0436">Ligase</keyword>
<protein>
    <submittedName>
        <fullName evidence="6">Methionine--tRNA ligase</fullName>
        <ecNumber evidence="6">6.1.1.10</ecNumber>
    </submittedName>
</protein>